<evidence type="ECO:0000256" key="2">
    <source>
        <dbReference type="ARBA" id="ARBA00022884"/>
    </source>
</evidence>
<dbReference type="STRING" id="471514.AN477_10930"/>
<dbReference type="SUPFAM" id="SSF55174">
    <property type="entry name" value="Alpha-L RNA-binding motif"/>
    <property type="match status" value="1"/>
</dbReference>
<dbReference type="Pfam" id="PF00849">
    <property type="entry name" value="PseudoU_synth_2"/>
    <property type="match status" value="1"/>
</dbReference>
<dbReference type="InterPro" id="IPR020094">
    <property type="entry name" value="TruA/RsuA/RluB/E/F_N"/>
</dbReference>
<organism evidence="7 8">
    <name type="scientific">Alicyclobacillus ferrooxydans</name>
    <dbReference type="NCBI Taxonomy" id="471514"/>
    <lineage>
        <taxon>Bacteria</taxon>
        <taxon>Bacillati</taxon>
        <taxon>Bacillota</taxon>
        <taxon>Bacilli</taxon>
        <taxon>Bacillales</taxon>
        <taxon>Alicyclobacillaceae</taxon>
        <taxon>Alicyclobacillus</taxon>
    </lineage>
</organism>
<keyword evidence="2 4" id="KW-0694">RNA-binding</keyword>
<dbReference type="InterPro" id="IPR036986">
    <property type="entry name" value="S4_RNA-bd_sf"/>
</dbReference>
<dbReference type="InterPro" id="IPR006145">
    <property type="entry name" value="PsdUridine_synth_RsuA/RluA"/>
</dbReference>
<dbReference type="CDD" id="cd00165">
    <property type="entry name" value="S4"/>
    <property type="match status" value="1"/>
</dbReference>
<reference evidence="7 8" key="1">
    <citation type="submission" date="2015-09" db="EMBL/GenBank/DDBJ databases">
        <title>Draft genome sequence of Alicyclobacillus ferrooxydans DSM 22381.</title>
        <authorList>
            <person name="Hemp J."/>
        </authorList>
    </citation>
    <scope>NUCLEOTIDE SEQUENCE [LARGE SCALE GENOMIC DNA]</scope>
    <source>
        <strain evidence="7 8">TC-34</strain>
    </source>
</reference>
<dbReference type="PATRIC" id="fig|471514.4.peg.1988"/>
<sequence>MSEKSMRLDRLLGNMGLGTRKDIKEMARQGRVFVNGTPVRDTSIHVTPSTDLVEVDGERVVYREHIYLMMNKPAGLVSATEDAREETVVSLLEPEDQAFNPFPVGRLDKDTEGLLILTNDGQLTHELLSPKRHVPKTYYAKVLGEVNDSDVEAFSEGVTLDDGYECLPGELTILQRDEPYSQIELTIFEGKFHQVKRMFEAVGKKVIYLQRIRMGALELDNDLPTGTYRELTDEELQLLRQR</sequence>
<dbReference type="PANTHER" id="PTHR47683:SF4">
    <property type="entry name" value="PSEUDOURIDINE SYNTHASE"/>
    <property type="match status" value="1"/>
</dbReference>
<dbReference type="RefSeq" id="WP_054969200.1">
    <property type="nucleotide sequence ID" value="NZ_LJCO01000046.1"/>
</dbReference>
<accession>A0A0P9GRP9</accession>
<keyword evidence="8" id="KW-1185">Reference proteome</keyword>
<feature type="domain" description="RNA-binding S4" evidence="6">
    <location>
        <begin position="6"/>
        <end position="66"/>
    </location>
</feature>
<proteinExistence type="inferred from homology"/>
<dbReference type="InterPro" id="IPR018496">
    <property type="entry name" value="PsdUridine_synth_RsuA/RluB_CS"/>
</dbReference>
<dbReference type="Gene3D" id="3.30.70.1560">
    <property type="entry name" value="Alpha-L RNA-binding motif"/>
    <property type="match status" value="1"/>
</dbReference>
<dbReference type="Pfam" id="PF01479">
    <property type="entry name" value="S4"/>
    <property type="match status" value="1"/>
</dbReference>
<dbReference type="InterPro" id="IPR020103">
    <property type="entry name" value="PsdUridine_synth_cat_dom_sf"/>
</dbReference>
<dbReference type="Proteomes" id="UP000050482">
    <property type="component" value="Unassembled WGS sequence"/>
</dbReference>
<dbReference type="PANTHER" id="PTHR47683">
    <property type="entry name" value="PSEUDOURIDINE SYNTHASE FAMILY PROTEIN-RELATED"/>
    <property type="match status" value="1"/>
</dbReference>
<dbReference type="EC" id="5.4.99.-" evidence="5"/>
<dbReference type="PROSITE" id="PS50889">
    <property type="entry name" value="S4"/>
    <property type="match status" value="1"/>
</dbReference>
<dbReference type="PROSITE" id="PS01149">
    <property type="entry name" value="PSI_RSU"/>
    <property type="match status" value="1"/>
</dbReference>
<dbReference type="NCBIfam" id="TIGR00093">
    <property type="entry name" value="pseudouridine synthase"/>
    <property type="match status" value="1"/>
</dbReference>
<comment type="similarity">
    <text evidence="1 5">Belongs to the pseudouridine synthase RsuA family.</text>
</comment>
<dbReference type="InterPro" id="IPR002942">
    <property type="entry name" value="S4_RNA-bd"/>
</dbReference>
<dbReference type="InterPro" id="IPR000748">
    <property type="entry name" value="PsdUridine_synth_RsuA/RluB/E/F"/>
</dbReference>
<evidence type="ECO:0000313" key="8">
    <source>
        <dbReference type="Proteomes" id="UP000050482"/>
    </source>
</evidence>
<evidence type="ECO:0000313" key="7">
    <source>
        <dbReference type="EMBL" id="KPV43679.1"/>
    </source>
</evidence>
<protein>
    <recommendedName>
        <fullName evidence="5">Pseudouridine synthase</fullName>
        <ecNumber evidence="5">5.4.99.-</ecNumber>
    </recommendedName>
</protein>
<evidence type="ECO:0000256" key="3">
    <source>
        <dbReference type="ARBA" id="ARBA00023235"/>
    </source>
</evidence>
<dbReference type="CDD" id="cd02553">
    <property type="entry name" value="PseudoU_synth_RsuA"/>
    <property type="match status" value="1"/>
</dbReference>
<evidence type="ECO:0000256" key="5">
    <source>
        <dbReference type="RuleBase" id="RU003887"/>
    </source>
</evidence>
<dbReference type="SUPFAM" id="SSF55120">
    <property type="entry name" value="Pseudouridine synthase"/>
    <property type="match status" value="1"/>
</dbReference>
<dbReference type="AlphaFoldDB" id="A0A0P9GRP9"/>
<evidence type="ECO:0000256" key="1">
    <source>
        <dbReference type="ARBA" id="ARBA00008348"/>
    </source>
</evidence>
<dbReference type="GO" id="GO:0005829">
    <property type="term" value="C:cytosol"/>
    <property type="evidence" value="ECO:0007669"/>
    <property type="project" value="UniProtKB-ARBA"/>
</dbReference>
<gene>
    <name evidence="7" type="ORF">AN477_10930</name>
</gene>
<dbReference type="Gene3D" id="3.10.290.10">
    <property type="entry name" value="RNA-binding S4 domain"/>
    <property type="match status" value="1"/>
</dbReference>
<dbReference type="InterPro" id="IPR050343">
    <property type="entry name" value="RsuA_PseudoU_synthase"/>
</dbReference>
<evidence type="ECO:0000256" key="4">
    <source>
        <dbReference type="PROSITE-ProRule" id="PRU00182"/>
    </source>
</evidence>
<dbReference type="InterPro" id="IPR042092">
    <property type="entry name" value="PsdUridine_s_RsuA/RluB/E/F_cat"/>
</dbReference>
<dbReference type="GO" id="GO:0003723">
    <property type="term" value="F:RNA binding"/>
    <property type="evidence" value="ECO:0007669"/>
    <property type="project" value="UniProtKB-KW"/>
</dbReference>
<keyword evidence="3 5" id="KW-0413">Isomerase</keyword>
<name>A0A0P9GRP9_9BACL</name>
<dbReference type="Gene3D" id="3.30.70.580">
    <property type="entry name" value="Pseudouridine synthase I, catalytic domain, N-terminal subdomain"/>
    <property type="match status" value="1"/>
</dbReference>
<dbReference type="GO" id="GO:0120159">
    <property type="term" value="F:rRNA pseudouridine synthase activity"/>
    <property type="evidence" value="ECO:0007669"/>
    <property type="project" value="UniProtKB-ARBA"/>
</dbReference>
<evidence type="ECO:0000259" key="6">
    <source>
        <dbReference type="SMART" id="SM00363"/>
    </source>
</evidence>
<dbReference type="SMART" id="SM00363">
    <property type="entry name" value="S4"/>
    <property type="match status" value="1"/>
</dbReference>
<comment type="caution">
    <text evidence="7">The sequence shown here is derived from an EMBL/GenBank/DDBJ whole genome shotgun (WGS) entry which is preliminary data.</text>
</comment>
<dbReference type="EMBL" id="LJCO01000046">
    <property type="protein sequence ID" value="KPV43679.1"/>
    <property type="molecule type" value="Genomic_DNA"/>
</dbReference>
<dbReference type="GO" id="GO:0000455">
    <property type="term" value="P:enzyme-directed rRNA pseudouridine synthesis"/>
    <property type="evidence" value="ECO:0007669"/>
    <property type="project" value="UniProtKB-ARBA"/>
</dbReference>
<dbReference type="FunFam" id="3.30.70.1560:FF:000001">
    <property type="entry name" value="Pseudouridine synthase"/>
    <property type="match status" value="1"/>
</dbReference>